<sequence>MTARHHHYLSQCYLKGFTKGQTKKSKLSVIDFKQKKSFETKPRNVGGIRDFNRIDLEGVDQNAIETELSKFEGHAATALNRLKNSLDFSGETKDLVLNLIALIAIRSPERREHMRKFHAQLADVIMGMTLDSKERWESQVGQLKKTDPSYKNEVTYDQAKEFFDKKQYEIEVARERHIQIEMVQIDAILPLLHGRKWLLLVANEKTGPFITTDQPVNLSWKNPDEVPSPYRSSPGFGLKSTEVYFPISQNLALLGEFDGREGVVEAPKHLVAVFNTKMLYNFYSQLYSPKIDFTFFGKDDDLMSGKLLLKEFST</sequence>
<dbReference type="EMBL" id="CP134146">
    <property type="protein sequence ID" value="WNC69962.1"/>
    <property type="molecule type" value="Genomic_DNA"/>
</dbReference>
<organism evidence="1 2">
    <name type="scientific">Thalassotalea nanhaiensis</name>
    <dbReference type="NCBI Taxonomy" id="3065648"/>
    <lineage>
        <taxon>Bacteria</taxon>
        <taxon>Pseudomonadati</taxon>
        <taxon>Pseudomonadota</taxon>
        <taxon>Gammaproteobacteria</taxon>
        <taxon>Alteromonadales</taxon>
        <taxon>Colwelliaceae</taxon>
        <taxon>Thalassotalea</taxon>
    </lineage>
</organism>
<gene>
    <name evidence="1" type="ORF">RI845_07445</name>
</gene>
<protein>
    <submittedName>
        <fullName evidence="1">DUF4238 domain-containing protein</fullName>
    </submittedName>
</protein>
<accession>A0ABY9TMD0</accession>
<evidence type="ECO:0000313" key="2">
    <source>
        <dbReference type="Proteomes" id="UP001248581"/>
    </source>
</evidence>
<name>A0ABY9TMD0_9GAMM</name>
<reference evidence="2" key="1">
    <citation type="submission" date="2023-09" db="EMBL/GenBank/DDBJ databases">
        <authorList>
            <person name="Li S."/>
            <person name="Li X."/>
            <person name="Zhang C."/>
            <person name="Zhao Z."/>
        </authorList>
    </citation>
    <scope>NUCLEOTIDE SEQUENCE [LARGE SCALE GENOMIC DNA]</scope>
    <source>
        <strain evidence="2">SQ345</strain>
    </source>
</reference>
<evidence type="ECO:0000313" key="1">
    <source>
        <dbReference type="EMBL" id="WNC69962.1"/>
    </source>
</evidence>
<dbReference type="InterPro" id="IPR025332">
    <property type="entry name" value="DUF4238"/>
</dbReference>
<dbReference type="Pfam" id="PF14022">
    <property type="entry name" value="DUF4238"/>
    <property type="match status" value="1"/>
</dbReference>
<keyword evidence="2" id="KW-1185">Reference proteome</keyword>
<proteinExistence type="predicted"/>
<dbReference type="RefSeq" id="WP_348389104.1">
    <property type="nucleotide sequence ID" value="NZ_CP134146.1"/>
</dbReference>
<dbReference type="Proteomes" id="UP001248581">
    <property type="component" value="Chromosome"/>
</dbReference>